<gene>
    <name evidence="2" type="ORF">BHR79_08870</name>
    <name evidence="3" type="ORF">EFE40_06405</name>
    <name evidence="4" type="ORF">SAMN04515625_0682</name>
</gene>
<dbReference type="RefSeq" id="WP_072562002.1">
    <property type="nucleotide sequence ID" value="NZ_CP017921.1"/>
</dbReference>
<dbReference type="Pfam" id="PF01936">
    <property type="entry name" value="NYN"/>
    <property type="match status" value="1"/>
</dbReference>
<dbReference type="CDD" id="cd10911">
    <property type="entry name" value="PIN_LabA"/>
    <property type="match status" value="1"/>
</dbReference>
<dbReference type="Proteomes" id="UP000186879">
    <property type="component" value="Chromosome"/>
</dbReference>
<dbReference type="Proteomes" id="UP000198669">
    <property type="component" value="Unassembled WGS sequence"/>
</dbReference>
<dbReference type="InterPro" id="IPR021139">
    <property type="entry name" value="NYN"/>
</dbReference>
<dbReference type="AlphaFoldDB" id="A0A1L3Q403"/>
<accession>A0A1L3Q403</accession>
<reference evidence="3 7" key="3">
    <citation type="submission" date="2018-10" db="EMBL/GenBank/DDBJ databases">
        <title>Cultivation of a novel Methanohalophilus strain from Kebrit Deep of the Red Sea and a genomic comparison of members of the genus Methanohalophilus.</title>
        <authorList>
            <person name="Guan Y."/>
            <person name="Ngugi D.K."/>
            <person name="Stingl U."/>
        </authorList>
    </citation>
    <scope>NUCLEOTIDE SEQUENCE [LARGE SCALE GENOMIC DNA]</scope>
    <source>
        <strain evidence="3 7">DSM 3094</strain>
    </source>
</reference>
<protein>
    <submittedName>
        <fullName evidence="3">NYN domain-containing protein</fullName>
    </submittedName>
    <submittedName>
        <fullName evidence="2">RtsE</fullName>
    </submittedName>
    <submittedName>
        <fullName evidence="4">Uncharacterized conserved protein, LabA/DUF88 family</fullName>
    </submittedName>
</protein>
<dbReference type="EMBL" id="CP017921">
    <property type="protein sequence ID" value="APH39580.1"/>
    <property type="molecule type" value="Genomic_DNA"/>
</dbReference>
<dbReference type="PANTHER" id="PTHR35458:SF8">
    <property type="entry name" value="SLR0650 PROTEIN"/>
    <property type="match status" value="1"/>
</dbReference>
<dbReference type="PANTHER" id="PTHR35458">
    <property type="entry name" value="SLR0755 PROTEIN"/>
    <property type="match status" value="1"/>
</dbReference>
<evidence type="ECO:0000313" key="2">
    <source>
        <dbReference type="EMBL" id="APH39580.1"/>
    </source>
</evidence>
<dbReference type="KEGG" id="mhaz:BHR79_08870"/>
<feature type="domain" description="NYN" evidence="1">
    <location>
        <begin position="6"/>
        <end position="153"/>
    </location>
</feature>
<dbReference type="EMBL" id="FNMU01000002">
    <property type="protein sequence ID" value="SDW31653.1"/>
    <property type="molecule type" value="Genomic_DNA"/>
</dbReference>
<dbReference type="STRING" id="2177.BHR79_08870"/>
<dbReference type="EMBL" id="RJJG01000004">
    <property type="protein sequence ID" value="RNI09088.1"/>
    <property type="molecule type" value="Genomic_DNA"/>
</dbReference>
<dbReference type="Proteomes" id="UP000267921">
    <property type="component" value="Unassembled WGS sequence"/>
</dbReference>
<dbReference type="Gene3D" id="3.40.50.1010">
    <property type="entry name" value="5'-nuclease"/>
    <property type="match status" value="1"/>
</dbReference>
<evidence type="ECO:0000313" key="5">
    <source>
        <dbReference type="Proteomes" id="UP000186879"/>
    </source>
</evidence>
<dbReference type="OrthoDB" id="295810at2157"/>
<evidence type="ECO:0000313" key="7">
    <source>
        <dbReference type="Proteomes" id="UP000267921"/>
    </source>
</evidence>
<organism evidence="2 5">
    <name type="scientific">Methanohalophilus halophilus</name>
    <dbReference type="NCBI Taxonomy" id="2177"/>
    <lineage>
        <taxon>Archaea</taxon>
        <taxon>Methanobacteriati</taxon>
        <taxon>Methanobacteriota</taxon>
        <taxon>Stenosarchaea group</taxon>
        <taxon>Methanomicrobia</taxon>
        <taxon>Methanosarcinales</taxon>
        <taxon>Methanosarcinaceae</taxon>
        <taxon>Methanohalophilus</taxon>
    </lineage>
</organism>
<name>A0A1L3Q403_9EURY</name>
<proteinExistence type="predicted"/>
<reference evidence="2 5" key="1">
    <citation type="submission" date="2016-10" db="EMBL/GenBank/DDBJ databases">
        <title>Methanohalophilus halophilus.</title>
        <authorList>
            <person name="L'haridon S."/>
        </authorList>
    </citation>
    <scope>NUCLEOTIDE SEQUENCE [LARGE SCALE GENOMIC DNA]</scope>
    <source>
        <strain evidence="2 5">Z-7982</strain>
    </source>
</reference>
<evidence type="ECO:0000259" key="1">
    <source>
        <dbReference type="Pfam" id="PF01936"/>
    </source>
</evidence>
<sequence>MFSSQKLAVFVDVQNMFYSARNIHYGRLDYEKLLHAAVMERKLTRAIAYLVETPDIDQSGFKSFIGSIGWEVKSKALKVRPDGSTKGDWDMGIAIDAISIAPKVDTVVLVSGDGDFVDLINHLKAIGVRVEVHSFKESTAEELINAATAHYSIERRMLLDR</sequence>
<dbReference type="GeneID" id="30583876"/>
<keyword evidence="5" id="KW-1185">Reference proteome</keyword>
<evidence type="ECO:0000313" key="6">
    <source>
        <dbReference type="Proteomes" id="UP000198669"/>
    </source>
</evidence>
<dbReference type="InterPro" id="IPR047140">
    <property type="entry name" value="LabA"/>
</dbReference>
<evidence type="ECO:0000313" key="4">
    <source>
        <dbReference type="EMBL" id="SDW31653.1"/>
    </source>
</evidence>
<reference evidence="4 6" key="2">
    <citation type="submission" date="2016-10" db="EMBL/GenBank/DDBJ databases">
        <authorList>
            <person name="de Groot N.N."/>
        </authorList>
    </citation>
    <scope>NUCLEOTIDE SEQUENCE [LARGE SCALE GENOMIC DNA]</scope>
    <source>
        <strain evidence="4 6">Z-7982</strain>
    </source>
</reference>
<dbReference type="GO" id="GO:0004540">
    <property type="term" value="F:RNA nuclease activity"/>
    <property type="evidence" value="ECO:0007669"/>
    <property type="project" value="InterPro"/>
</dbReference>
<evidence type="ECO:0000313" key="3">
    <source>
        <dbReference type="EMBL" id="RNI09088.1"/>
    </source>
</evidence>